<comment type="caution">
    <text evidence="2">The sequence shown here is derived from an EMBL/GenBank/DDBJ whole genome shotgun (WGS) entry which is preliminary data.</text>
</comment>
<dbReference type="GeneID" id="63782568"/>
<dbReference type="AlphaFoldDB" id="A0A1Y2FUW6"/>
<accession>A0A1Y2FUW6</accession>
<dbReference type="Pfam" id="PF00561">
    <property type="entry name" value="Abhydrolase_1"/>
    <property type="match status" value="1"/>
</dbReference>
<dbReference type="InterPro" id="IPR000073">
    <property type="entry name" value="AB_hydrolase_1"/>
</dbReference>
<dbReference type="PANTHER" id="PTHR12277">
    <property type="entry name" value="ALPHA/BETA HYDROLASE DOMAIN-CONTAINING PROTEIN"/>
    <property type="match status" value="1"/>
</dbReference>
<evidence type="ECO:0000259" key="1">
    <source>
        <dbReference type="Pfam" id="PF00561"/>
    </source>
</evidence>
<dbReference type="STRING" id="56484.A0A1Y2FUW6"/>
<dbReference type="OrthoDB" id="446723at2759"/>
<dbReference type="PROSITE" id="PS51257">
    <property type="entry name" value="PROKAR_LIPOPROTEIN"/>
    <property type="match status" value="1"/>
</dbReference>
<dbReference type="Gene3D" id="3.40.50.1820">
    <property type="entry name" value="alpha/beta hydrolase"/>
    <property type="match status" value="1"/>
</dbReference>
<gene>
    <name evidence="2" type="ORF">BCR37DRAFT_11744</name>
</gene>
<dbReference type="PANTHER" id="PTHR12277:SF81">
    <property type="entry name" value="PROTEIN ABHD13"/>
    <property type="match status" value="1"/>
</dbReference>
<feature type="domain" description="AB hydrolase-1" evidence="1">
    <location>
        <begin position="94"/>
        <end position="207"/>
    </location>
</feature>
<dbReference type="InterPro" id="IPR029058">
    <property type="entry name" value="AB_hydrolase_fold"/>
</dbReference>
<reference evidence="2 3" key="1">
    <citation type="submission" date="2016-07" db="EMBL/GenBank/DDBJ databases">
        <title>Pervasive Adenine N6-methylation of Active Genes in Fungi.</title>
        <authorList>
            <consortium name="DOE Joint Genome Institute"/>
            <person name="Mondo S.J."/>
            <person name="Dannebaum R.O."/>
            <person name="Kuo R.C."/>
            <person name="Labutti K."/>
            <person name="Haridas S."/>
            <person name="Kuo A."/>
            <person name="Salamov A."/>
            <person name="Ahrendt S.R."/>
            <person name="Lipzen A."/>
            <person name="Sullivan W."/>
            <person name="Andreopoulos W.B."/>
            <person name="Clum A."/>
            <person name="Lindquist E."/>
            <person name="Daum C."/>
            <person name="Ramamoorthy G.K."/>
            <person name="Gryganskyi A."/>
            <person name="Culley D."/>
            <person name="Magnuson J.K."/>
            <person name="James T.Y."/>
            <person name="O'Malley M.A."/>
            <person name="Stajich J.E."/>
            <person name="Spatafora J.W."/>
            <person name="Visel A."/>
            <person name="Grigoriev I.V."/>
        </authorList>
    </citation>
    <scope>NUCLEOTIDE SEQUENCE [LARGE SCALE GENOMIC DNA]</scope>
    <source>
        <strain evidence="2 3">12-1054</strain>
    </source>
</reference>
<dbReference type="SUPFAM" id="SSF53474">
    <property type="entry name" value="alpha/beta-Hydrolases"/>
    <property type="match status" value="1"/>
</dbReference>
<protein>
    <submittedName>
        <fullName evidence="2">Alpha/Beta hydrolase protein</fullName>
    </submittedName>
</protein>
<dbReference type="OMA" id="WFKDLNV"/>
<organism evidence="2 3">
    <name type="scientific">Protomyces lactucae-debilis</name>
    <dbReference type="NCBI Taxonomy" id="2754530"/>
    <lineage>
        <taxon>Eukaryota</taxon>
        <taxon>Fungi</taxon>
        <taxon>Dikarya</taxon>
        <taxon>Ascomycota</taxon>
        <taxon>Taphrinomycotina</taxon>
        <taxon>Taphrinomycetes</taxon>
        <taxon>Taphrinales</taxon>
        <taxon>Protomycetaceae</taxon>
        <taxon>Protomyces</taxon>
    </lineage>
</organism>
<dbReference type="RefSeq" id="XP_040728295.1">
    <property type="nucleotide sequence ID" value="XM_040865969.1"/>
</dbReference>
<sequence>MTAWKKGRNFLIVLGACYLGFLACLLQPAIQTNVFYLHRIRWSTRDLLYPEKYGFDGKRARSLFIEESIHAWHIAPLVRTTDNAANMMNKDQQLIIYLHGTAGTIAFPHRLTSYRIFTALPNMHVLAIDYRGFGLSQGTPSESGLIEDGIAAVEWAIREGFSKENIILYGQSLGSAVAIGVAHELATRSVQPFEIGKVVTVAAFESGNEIIKTYRLGGVIPILEPLRTYPVVQRWFIGKLKHPWDSLARVQDLAAKTKISLTFGHAITDYEIPKEHSERLFQSAVDASLLVDGIAATATTKKTEDGGFERRFGNRFLYRSVYWGGHNQVQWDDKLLEDIQQMNGAE</sequence>
<name>A0A1Y2FUW6_PROLT</name>
<keyword evidence="2" id="KW-0378">Hydrolase</keyword>
<evidence type="ECO:0000313" key="3">
    <source>
        <dbReference type="Proteomes" id="UP000193685"/>
    </source>
</evidence>
<dbReference type="Proteomes" id="UP000193685">
    <property type="component" value="Unassembled WGS sequence"/>
</dbReference>
<evidence type="ECO:0000313" key="2">
    <source>
        <dbReference type="EMBL" id="ORY87800.1"/>
    </source>
</evidence>
<proteinExistence type="predicted"/>
<keyword evidence="3" id="KW-1185">Reference proteome</keyword>
<dbReference type="GO" id="GO:0016787">
    <property type="term" value="F:hydrolase activity"/>
    <property type="evidence" value="ECO:0007669"/>
    <property type="project" value="UniProtKB-KW"/>
</dbReference>
<dbReference type="EMBL" id="MCFI01000001">
    <property type="protein sequence ID" value="ORY87800.1"/>
    <property type="molecule type" value="Genomic_DNA"/>
</dbReference>